<gene>
    <name evidence="8" type="primary">LOC111464707</name>
</gene>
<dbReference type="GO" id="GO:0006511">
    <property type="term" value="P:ubiquitin-dependent protein catabolic process"/>
    <property type="evidence" value="ECO:0007669"/>
    <property type="project" value="InterPro"/>
</dbReference>
<evidence type="ECO:0000313" key="7">
    <source>
        <dbReference type="Proteomes" id="UP000504609"/>
    </source>
</evidence>
<comment type="subcellular location">
    <subcellularLocation>
        <location evidence="1">Nucleus</location>
    </subcellularLocation>
</comment>
<dbReference type="CDD" id="cd18321">
    <property type="entry name" value="BTB_POZ_EloC"/>
    <property type="match status" value="1"/>
</dbReference>
<keyword evidence="7" id="KW-1185">Reference proteome</keyword>
<dbReference type="InterPro" id="IPR011333">
    <property type="entry name" value="SKP1/BTB/POZ_sf"/>
</dbReference>
<accession>A0A6J1HJP6</accession>
<dbReference type="PANTHER" id="PTHR20648">
    <property type="entry name" value="ELONGIN-C"/>
    <property type="match status" value="1"/>
</dbReference>
<dbReference type="SUPFAM" id="SSF54695">
    <property type="entry name" value="POZ domain"/>
    <property type="match status" value="1"/>
</dbReference>
<feature type="domain" description="SKP1 component POZ" evidence="6">
    <location>
        <begin position="6"/>
        <end position="67"/>
    </location>
</feature>
<evidence type="ECO:0000256" key="1">
    <source>
        <dbReference type="ARBA" id="ARBA00004123"/>
    </source>
</evidence>
<organism evidence="7 8">
    <name type="scientific">Cucurbita moschata</name>
    <name type="common">Winter crookneck squash</name>
    <name type="synonym">Cucurbita pepo var. moschata</name>
    <dbReference type="NCBI Taxonomy" id="3662"/>
    <lineage>
        <taxon>Eukaryota</taxon>
        <taxon>Viridiplantae</taxon>
        <taxon>Streptophyta</taxon>
        <taxon>Embryophyta</taxon>
        <taxon>Tracheophyta</taxon>
        <taxon>Spermatophyta</taxon>
        <taxon>Magnoliopsida</taxon>
        <taxon>eudicotyledons</taxon>
        <taxon>Gunneridae</taxon>
        <taxon>Pentapetalae</taxon>
        <taxon>rosids</taxon>
        <taxon>fabids</taxon>
        <taxon>Cucurbitales</taxon>
        <taxon>Cucurbitaceae</taxon>
        <taxon>Cucurbiteae</taxon>
        <taxon>Cucurbita</taxon>
    </lineage>
</organism>
<dbReference type="InterPro" id="IPR039948">
    <property type="entry name" value="ELC1"/>
</dbReference>
<dbReference type="GO" id="GO:0009867">
    <property type="term" value="P:jasmonic acid mediated signaling pathway"/>
    <property type="evidence" value="ECO:0007669"/>
    <property type="project" value="UniProtKB-ARBA"/>
</dbReference>
<dbReference type="Proteomes" id="UP000504609">
    <property type="component" value="Unplaced"/>
</dbReference>
<name>A0A6J1HJP6_CUCMO</name>
<reference evidence="8" key="1">
    <citation type="submission" date="2025-08" db="UniProtKB">
        <authorList>
            <consortium name="RefSeq"/>
        </authorList>
    </citation>
    <scope>IDENTIFICATION</scope>
    <source>
        <tissue evidence="8">Young leaves</tissue>
    </source>
</reference>
<sequence>MKKEETVKLISAEGFEFLIHKDAAMVSQTIRNMLTSPGNFAESQHREVTFPEISTTILEKICQYFYWNLQFASGKETEFPIEPELTLELMMAANYLHT</sequence>
<dbReference type="KEGG" id="cmos:111464707"/>
<dbReference type="InterPro" id="IPR001232">
    <property type="entry name" value="SKP1-like"/>
</dbReference>
<protein>
    <recommendedName>
        <fullName evidence="4">Elongin-C</fullName>
    </recommendedName>
</protein>
<evidence type="ECO:0000313" key="8">
    <source>
        <dbReference type="RefSeq" id="XP_022964706.1"/>
    </source>
</evidence>
<dbReference type="RefSeq" id="XP_022964706.1">
    <property type="nucleotide sequence ID" value="XM_023108938.1"/>
</dbReference>
<dbReference type="FunFam" id="3.30.710.10:FF:000035">
    <property type="entry name" value="Elongin C transcription elongation factor"/>
    <property type="match status" value="1"/>
</dbReference>
<dbReference type="Pfam" id="PF03931">
    <property type="entry name" value="Skp1_POZ"/>
    <property type="match status" value="1"/>
</dbReference>
<dbReference type="InterPro" id="IPR016073">
    <property type="entry name" value="Skp1_comp_POZ"/>
</dbReference>
<evidence type="ECO:0000256" key="3">
    <source>
        <dbReference type="ARBA" id="ARBA00009993"/>
    </source>
</evidence>
<comment type="similarity">
    <text evidence="3">Belongs to the SKP1 family.</text>
</comment>
<evidence type="ECO:0000259" key="6">
    <source>
        <dbReference type="Pfam" id="PF03931"/>
    </source>
</evidence>
<dbReference type="SMART" id="SM00512">
    <property type="entry name" value="Skp1"/>
    <property type="match status" value="1"/>
</dbReference>
<proteinExistence type="inferred from homology"/>
<keyword evidence="5" id="KW-0539">Nucleus</keyword>
<evidence type="ECO:0000256" key="5">
    <source>
        <dbReference type="ARBA" id="ARBA00023242"/>
    </source>
</evidence>
<comment type="pathway">
    <text evidence="2">Protein modification; protein ubiquitination.</text>
</comment>
<dbReference type="GeneID" id="111464707"/>
<evidence type="ECO:0000256" key="4">
    <source>
        <dbReference type="ARBA" id="ARBA00021347"/>
    </source>
</evidence>
<dbReference type="Gene3D" id="3.30.710.10">
    <property type="entry name" value="Potassium Channel Kv1.1, Chain A"/>
    <property type="match status" value="1"/>
</dbReference>
<evidence type="ECO:0000256" key="2">
    <source>
        <dbReference type="ARBA" id="ARBA00004906"/>
    </source>
</evidence>
<dbReference type="GO" id="GO:0005634">
    <property type="term" value="C:nucleus"/>
    <property type="evidence" value="ECO:0007669"/>
    <property type="project" value="UniProtKB-SubCell"/>
</dbReference>
<dbReference type="AlphaFoldDB" id="A0A6J1HJP6"/>